<proteinExistence type="predicted"/>
<dbReference type="CDD" id="cd02955">
    <property type="entry name" value="SSP411"/>
    <property type="match status" value="1"/>
</dbReference>
<dbReference type="InterPro" id="IPR024705">
    <property type="entry name" value="Ssp411"/>
</dbReference>
<dbReference type="Proteomes" id="UP000198611">
    <property type="component" value="Unassembled WGS sequence"/>
</dbReference>
<dbReference type="PIRSF" id="PIRSF006402">
    <property type="entry name" value="UCP006402_thioredoxin"/>
    <property type="match status" value="1"/>
</dbReference>
<dbReference type="RefSeq" id="WP_093428599.1">
    <property type="nucleotide sequence ID" value="NZ_FOMJ01000006.1"/>
</dbReference>
<organism evidence="2 3">
    <name type="scientific">Thiohalospira halophila DSM 15071</name>
    <dbReference type="NCBI Taxonomy" id="1123397"/>
    <lineage>
        <taxon>Bacteria</taxon>
        <taxon>Pseudomonadati</taxon>
        <taxon>Pseudomonadota</taxon>
        <taxon>Gammaproteobacteria</taxon>
        <taxon>Thiohalospirales</taxon>
        <taxon>Thiohalospiraceae</taxon>
        <taxon>Thiohalospira</taxon>
    </lineage>
</organism>
<evidence type="ECO:0000313" key="3">
    <source>
        <dbReference type="Proteomes" id="UP000198611"/>
    </source>
</evidence>
<accession>A0A1I1TQ84</accession>
<dbReference type="SUPFAM" id="SSF48208">
    <property type="entry name" value="Six-hairpin glycosidases"/>
    <property type="match status" value="1"/>
</dbReference>
<dbReference type="Pfam" id="PF03190">
    <property type="entry name" value="Thioredox_DsbH"/>
    <property type="match status" value="1"/>
</dbReference>
<dbReference type="STRING" id="1123397.SAMN05660831_01975"/>
<dbReference type="InterPro" id="IPR004879">
    <property type="entry name" value="Ssp411-like_TRX"/>
</dbReference>
<dbReference type="EMBL" id="FOMJ01000006">
    <property type="protein sequence ID" value="SFD60906.1"/>
    <property type="molecule type" value="Genomic_DNA"/>
</dbReference>
<gene>
    <name evidence="2" type="ORF">SAMN05660831_01975</name>
</gene>
<dbReference type="PANTHER" id="PTHR42899">
    <property type="entry name" value="SPERMATOGENESIS-ASSOCIATED PROTEIN 20"/>
    <property type="match status" value="1"/>
</dbReference>
<dbReference type="AlphaFoldDB" id="A0A1I1TQ84"/>
<evidence type="ECO:0000259" key="1">
    <source>
        <dbReference type="Pfam" id="PF03190"/>
    </source>
</evidence>
<dbReference type="InterPro" id="IPR036249">
    <property type="entry name" value="Thioredoxin-like_sf"/>
</dbReference>
<name>A0A1I1TQ84_9GAMM</name>
<dbReference type="GO" id="GO:0005975">
    <property type="term" value="P:carbohydrate metabolic process"/>
    <property type="evidence" value="ECO:0007669"/>
    <property type="project" value="InterPro"/>
</dbReference>
<keyword evidence="3" id="KW-1185">Reference proteome</keyword>
<protein>
    <recommendedName>
        <fullName evidence="1">Spermatogenesis-associated protein 20-like TRX domain-containing protein</fullName>
    </recommendedName>
</protein>
<dbReference type="OrthoDB" id="9762614at2"/>
<evidence type="ECO:0000313" key="2">
    <source>
        <dbReference type="EMBL" id="SFD60906.1"/>
    </source>
</evidence>
<dbReference type="PANTHER" id="PTHR42899:SF1">
    <property type="entry name" value="SPERMATOGENESIS-ASSOCIATED PROTEIN 20"/>
    <property type="match status" value="1"/>
</dbReference>
<feature type="domain" description="Spermatogenesis-associated protein 20-like TRX" evidence="1">
    <location>
        <begin position="2"/>
        <end position="164"/>
    </location>
</feature>
<dbReference type="InterPro" id="IPR008928">
    <property type="entry name" value="6-hairpin_glycosidase_sf"/>
</dbReference>
<dbReference type="SUPFAM" id="SSF52833">
    <property type="entry name" value="Thioredoxin-like"/>
    <property type="match status" value="1"/>
</dbReference>
<reference evidence="2 3" key="1">
    <citation type="submission" date="2016-10" db="EMBL/GenBank/DDBJ databases">
        <authorList>
            <person name="de Groot N.N."/>
        </authorList>
    </citation>
    <scope>NUCLEOTIDE SEQUENCE [LARGE SCALE GENOMIC DNA]</scope>
    <source>
        <strain evidence="2 3">HL3</strain>
    </source>
</reference>
<sequence length="682" mass="75165">MTNRLRHEPSPYLQQHADNPVDWYPWGEEALTRAREEDKPILLSIGYSACHWCHVMAHESFEDPASAEVMNRHFINIKVDREERPDLDRIYQLAFQVLNQRGGGWPLTVFLTPDQTPFFAGTYFPRQERHGLPAFTDLLERIAGIYRERQGDIHAQNAELRQVLESVRPQGDPGATLTAAPLDAARSALEKEYDGRHGGFGEAPKFPHPTHIERLLRHYRHTAETGRPDDRARAMALDSLRAMADGGLFDQVGGGFFRYSVDAHWTIPHFEKMLYDNGLLLGLYADAFTLTGDEDFRRVAAATGEWLLGEMQAPEGGFYASLDADSDGGEGAFYTWMPAEVEAVLSEGERAVAAPVWGLESGPNFEGRWHLRVTRPLADVAAALGVDEAEARARLERARTTLAAARNQRPRPGRDDKVLTAWNGLAIRGLAVAGARLDRSDFVDAAAGAVDFLRDNVLTDGRLAAVFAGGEAREAGYLDDYAYLLEGVLNLLAVRWRDADLALARQLGDALLEHFQDTLDGGFFFTADDHEALITRPKTSLDESTPAGAGVAARSLLRLGHLVAEPRYLEAAEAAVKGAGRSIEEIPHGHGSLLDALEEILYPPQLVILRGAEPAMAPWHRRALVDYAPRRQTAAIPEHAADLPEALAARQARGPVTAWVCRGHECHAPTDDYGAFEQALAD</sequence>
<dbReference type="Gene3D" id="3.40.30.10">
    <property type="entry name" value="Glutaredoxin"/>
    <property type="match status" value="1"/>
</dbReference>